<evidence type="ECO:0000313" key="1">
    <source>
        <dbReference type="EMBL" id="KAA6304784.1"/>
    </source>
</evidence>
<dbReference type="InterPro" id="IPR021272">
    <property type="entry name" value="DUF2851"/>
</dbReference>
<comment type="caution">
    <text evidence="1">The sequence shown here is derived from an EMBL/GenBank/DDBJ whole genome shotgun (WGS) entry which is preliminary data.</text>
</comment>
<organism evidence="1">
    <name type="scientific">termite gut metagenome</name>
    <dbReference type="NCBI Taxonomy" id="433724"/>
    <lineage>
        <taxon>unclassified sequences</taxon>
        <taxon>metagenomes</taxon>
        <taxon>organismal metagenomes</taxon>
    </lineage>
</organism>
<proteinExistence type="predicted"/>
<gene>
    <name evidence="1" type="ORF">EZS27_043564</name>
</gene>
<dbReference type="EMBL" id="SNRY01011230">
    <property type="protein sequence ID" value="KAA6304784.1"/>
    <property type="molecule type" value="Genomic_DNA"/>
</dbReference>
<sequence length="42" mass="4835">DTFFITLARNFGFGLNGDAFESWANLLSFRSIDKHRDSLKQV</sequence>
<dbReference type="Pfam" id="PF11013">
    <property type="entry name" value="DUF2851"/>
    <property type="match status" value="1"/>
</dbReference>
<dbReference type="AlphaFoldDB" id="A0A5J4P885"/>
<feature type="non-terminal residue" evidence="1">
    <location>
        <position position="1"/>
    </location>
</feature>
<protein>
    <submittedName>
        <fullName evidence="1">Uncharacterized protein</fullName>
    </submittedName>
</protein>
<accession>A0A5J4P885</accession>
<name>A0A5J4P885_9ZZZZ</name>
<reference evidence="1" key="1">
    <citation type="submission" date="2019-03" db="EMBL/GenBank/DDBJ databases">
        <title>Single cell metagenomics reveals metabolic interactions within the superorganism composed of flagellate Streblomastix strix and complex community of Bacteroidetes bacteria on its surface.</title>
        <authorList>
            <person name="Treitli S.C."/>
            <person name="Kolisko M."/>
            <person name="Husnik F."/>
            <person name="Keeling P."/>
            <person name="Hampl V."/>
        </authorList>
    </citation>
    <scope>NUCLEOTIDE SEQUENCE</scope>
    <source>
        <strain evidence="1">STM</strain>
    </source>
</reference>